<dbReference type="PROSITE" id="PS51747">
    <property type="entry name" value="CYT_DCMP_DEAMINASES_2"/>
    <property type="match status" value="1"/>
</dbReference>
<keyword evidence="3" id="KW-1185">Reference proteome</keyword>
<organism evidence="2 3">
    <name type="scientific">Paractinoplanes rishiriensis</name>
    <dbReference type="NCBI Taxonomy" id="1050105"/>
    <lineage>
        <taxon>Bacteria</taxon>
        <taxon>Bacillati</taxon>
        <taxon>Actinomycetota</taxon>
        <taxon>Actinomycetes</taxon>
        <taxon>Micromonosporales</taxon>
        <taxon>Micromonosporaceae</taxon>
        <taxon>Paractinoplanes</taxon>
    </lineage>
</organism>
<dbReference type="GO" id="GO:0003824">
    <property type="term" value="F:catalytic activity"/>
    <property type="evidence" value="ECO:0007669"/>
    <property type="project" value="InterPro"/>
</dbReference>
<evidence type="ECO:0000313" key="2">
    <source>
        <dbReference type="EMBL" id="GIE98791.1"/>
    </source>
</evidence>
<dbReference type="SUPFAM" id="SSF53927">
    <property type="entry name" value="Cytidine deaminase-like"/>
    <property type="match status" value="1"/>
</dbReference>
<dbReference type="InterPro" id="IPR002125">
    <property type="entry name" value="CMP_dCMP_dom"/>
</dbReference>
<accession>A0A919K0S7</accession>
<sequence length="167" mass="18205">MTPDELVQAAIAVAEDGMAQGELPIGAVVEMGGVLIGRAFTRDRGRGRRLVHADLLAMTEADELLGWRGRPHPVRLAVNLEPCLMCLGAAMAFQVTDVYFGLESPADGGARLVEGWPQSQDLPWYAAPAVTGGIRRAEVQDQFRRYCDRAPESSFRTWARTLVDLPA</sequence>
<evidence type="ECO:0000259" key="1">
    <source>
        <dbReference type="PROSITE" id="PS51747"/>
    </source>
</evidence>
<gene>
    <name evidence="2" type="ORF">Ari01nite_62560</name>
</gene>
<name>A0A919K0S7_9ACTN</name>
<feature type="domain" description="CMP/dCMP-type deaminase" evidence="1">
    <location>
        <begin position="1"/>
        <end position="112"/>
    </location>
</feature>
<dbReference type="Pfam" id="PF00383">
    <property type="entry name" value="dCMP_cyt_deam_1"/>
    <property type="match status" value="1"/>
</dbReference>
<proteinExistence type="predicted"/>
<comment type="caution">
    <text evidence="2">The sequence shown here is derived from an EMBL/GenBank/DDBJ whole genome shotgun (WGS) entry which is preliminary data.</text>
</comment>
<dbReference type="InterPro" id="IPR016193">
    <property type="entry name" value="Cytidine_deaminase-like"/>
</dbReference>
<dbReference type="RefSeq" id="WP_203785798.1">
    <property type="nucleotide sequence ID" value="NZ_BOMV01000065.1"/>
</dbReference>
<reference evidence="2" key="1">
    <citation type="submission" date="2021-01" db="EMBL/GenBank/DDBJ databases">
        <title>Whole genome shotgun sequence of Actinoplanes rishiriensis NBRC 108556.</title>
        <authorList>
            <person name="Komaki H."/>
            <person name="Tamura T."/>
        </authorList>
    </citation>
    <scope>NUCLEOTIDE SEQUENCE</scope>
    <source>
        <strain evidence="2">NBRC 108556</strain>
    </source>
</reference>
<dbReference type="Gene3D" id="3.40.140.10">
    <property type="entry name" value="Cytidine Deaminase, domain 2"/>
    <property type="match status" value="1"/>
</dbReference>
<dbReference type="Proteomes" id="UP000636960">
    <property type="component" value="Unassembled WGS sequence"/>
</dbReference>
<dbReference type="AlphaFoldDB" id="A0A919K0S7"/>
<protein>
    <recommendedName>
        <fullName evidence="1">CMP/dCMP-type deaminase domain-containing protein</fullName>
    </recommendedName>
</protein>
<evidence type="ECO:0000313" key="3">
    <source>
        <dbReference type="Proteomes" id="UP000636960"/>
    </source>
</evidence>
<dbReference type="EMBL" id="BOMV01000065">
    <property type="protein sequence ID" value="GIE98791.1"/>
    <property type="molecule type" value="Genomic_DNA"/>
</dbReference>